<evidence type="ECO:0000256" key="1">
    <source>
        <dbReference type="SAM" id="MobiDB-lite"/>
    </source>
</evidence>
<organism evidence="4 5">
    <name type="scientific">Geodermatophilus maliterrae</name>
    <dbReference type="NCBI Taxonomy" id="3162531"/>
    <lineage>
        <taxon>Bacteria</taxon>
        <taxon>Bacillati</taxon>
        <taxon>Actinomycetota</taxon>
        <taxon>Actinomycetes</taxon>
        <taxon>Geodermatophilales</taxon>
        <taxon>Geodermatophilaceae</taxon>
        <taxon>Geodermatophilus</taxon>
    </lineage>
</organism>
<dbReference type="PROSITE" id="PS50043">
    <property type="entry name" value="HTH_LUXR_2"/>
    <property type="match status" value="1"/>
</dbReference>
<dbReference type="EMBL" id="JBFNXQ010000033">
    <property type="protein sequence ID" value="MEX5719103.1"/>
    <property type="molecule type" value="Genomic_DNA"/>
</dbReference>
<proteinExistence type="predicted"/>
<comment type="caution">
    <text evidence="4">The sequence shown here is derived from an EMBL/GenBank/DDBJ whole genome shotgun (WGS) entry which is preliminary data.</text>
</comment>
<name>A0ABV3XG48_9ACTN</name>
<feature type="region of interest" description="Disordered" evidence="1">
    <location>
        <begin position="67"/>
        <end position="118"/>
    </location>
</feature>
<keyword evidence="5" id="KW-1185">Reference proteome</keyword>
<dbReference type="SUPFAM" id="SSF52833">
    <property type="entry name" value="Thioredoxin-like"/>
    <property type="match status" value="1"/>
</dbReference>
<dbReference type="InterPro" id="IPR016032">
    <property type="entry name" value="Sig_transdc_resp-reg_C-effctor"/>
</dbReference>
<dbReference type="RefSeq" id="WP_369206602.1">
    <property type="nucleotide sequence ID" value="NZ_JBFNXQ010000033.1"/>
</dbReference>
<dbReference type="CDD" id="cd06170">
    <property type="entry name" value="LuxR_C_like"/>
    <property type="match status" value="1"/>
</dbReference>
<dbReference type="Gene3D" id="2.60.120.260">
    <property type="entry name" value="Galactose-binding domain-like"/>
    <property type="match status" value="1"/>
</dbReference>
<reference evidence="4 5" key="1">
    <citation type="submission" date="2024-06" db="EMBL/GenBank/DDBJ databases">
        <title>Draft genome sequence of Geodermatophilus badlandi, a novel member of the Geodermatophilaceae isolated from badland sedimentary rocks in the Red desert, Wyoming, USA.</title>
        <authorList>
            <person name="Ben Tekaya S."/>
            <person name="Nouioui I."/>
            <person name="Flores G.M."/>
            <person name="Shaal M.N."/>
            <person name="Bredoire F."/>
            <person name="Basile F."/>
            <person name="Van Diepen L."/>
            <person name="Ward N.L."/>
        </authorList>
    </citation>
    <scope>NUCLEOTIDE SEQUENCE [LARGE SCALE GENOMIC DNA]</scope>
    <source>
        <strain evidence="4 5">WL48A</strain>
    </source>
</reference>
<dbReference type="PANTHER" id="PTHR42852">
    <property type="entry name" value="THIOL:DISULFIDE INTERCHANGE PROTEIN DSBE"/>
    <property type="match status" value="1"/>
</dbReference>
<gene>
    <name evidence="4" type="ORF">ABQ292_12110</name>
</gene>
<dbReference type="SUPFAM" id="SSF46894">
    <property type="entry name" value="C-terminal effector domain of the bipartite response regulators"/>
    <property type="match status" value="1"/>
</dbReference>
<dbReference type="Gene3D" id="3.40.30.10">
    <property type="entry name" value="Glutaredoxin"/>
    <property type="match status" value="1"/>
</dbReference>
<dbReference type="Gene3D" id="1.10.10.10">
    <property type="entry name" value="Winged helix-like DNA-binding domain superfamily/Winged helix DNA-binding domain"/>
    <property type="match status" value="1"/>
</dbReference>
<dbReference type="InterPro" id="IPR036249">
    <property type="entry name" value="Thioredoxin-like_sf"/>
</dbReference>
<dbReference type="InterPro" id="IPR050553">
    <property type="entry name" value="Thioredoxin_ResA/DsbE_sf"/>
</dbReference>
<dbReference type="InterPro" id="IPR036388">
    <property type="entry name" value="WH-like_DNA-bd_sf"/>
</dbReference>
<dbReference type="PRINTS" id="PR00038">
    <property type="entry name" value="HTHLUXR"/>
</dbReference>
<dbReference type="Proteomes" id="UP001560045">
    <property type="component" value="Unassembled WGS sequence"/>
</dbReference>
<dbReference type="InterPro" id="IPR000866">
    <property type="entry name" value="AhpC/TSA"/>
</dbReference>
<evidence type="ECO:0000313" key="5">
    <source>
        <dbReference type="Proteomes" id="UP001560045"/>
    </source>
</evidence>
<dbReference type="SMART" id="SM00421">
    <property type="entry name" value="HTH_LUXR"/>
    <property type="match status" value="1"/>
</dbReference>
<evidence type="ECO:0000259" key="3">
    <source>
        <dbReference type="PROSITE" id="PS51352"/>
    </source>
</evidence>
<sequence length="473" mass="51591">MRTRTGDVRDALHAREADIARLARDGMSNPDIGARLFLGARTVEWHLRKVLTTLGITSRRELRWALPDGDGTAPGWPGAGPPGHARDGHGRERPRRGPRVGAHAARERTPAMTSDHLSSDHLLDRARRLGQLFRSDDVRAEDRGDADGADALWPVEADFSLAAATDWLNSRPLTGADLRGRVVLVDFWTHTCINWLRQLPYVRAWADAYRDAGLVVIGVHSPEFSFEHGADGVRRAAEARSIGYPIAVDDSFGVWRSFHNHFWPALYLVDATGRLRHHVFGEGGYEETETVLRQLLTEAGAGDLGPYPVRVEAHGVEAPADWDSLRSAETYLGYDRTTGFASPGGVVADRPRTYSAPDRLRLGHWALAGAWTVAREAAVSHEPVGRLTVRFSARDLHLVATPGRQGTPVRFRLLLDGRPPGADAGLDVGADGSGTVAEGRLHQLVRRSGAVDTATAEIEFLDPGAEVYAVTFG</sequence>
<dbReference type="PANTHER" id="PTHR42852:SF13">
    <property type="entry name" value="PROTEIN DIPZ"/>
    <property type="match status" value="1"/>
</dbReference>
<feature type="domain" description="HTH luxR-type" evidence="2">
    <location>
        <begin position="5"/>
        <end position="69"/>
    </location>
</feature>
<accession>A0ABV3XG48</accession>
<protein>
    <submittedName>
        <fullName evidence="4">LuxR C-terminal-related transcriptional regulator</fullName>
    </submittedName>
</protein>
<dbReference type="InterPro" id="IPR013766">
    <property type="entry name" value="Thioredoxin_domain"/>
</dbReference>
<dbReference type="PROSITE" id="PS51352">
    <property type="entry name" value="THIOREDOXIN_2"/>
    <property type="match status" value="1"/>
</dbReference>
<evidence type="ECO:0000313" key="4">
    <source>
        <dbReference type="EMBL" id="MEX5719103.1"/>
    </source>
</evidence>
<dbReference type="Pfam" id="PF00578">
    <property type="entry name" value="AhpC-TSA"/>
    <property type="match status" value="1"/>
</dbReference>
<dbReference type="InterPro" id="IPR041017">
    <property type="entry name" value="Thioredoxin_10"/>
</dbReference>
<evidence type="ECO:0000259" key="2">
    <source>
        <dbReference type="PROSITE" id="PS50043"/>
    </source>
</evidence>
<feature type="domain" description="Thioredoxin" evidence="3">
    <location>
        <begin position="150"/>
        <end position="297"/>
    </location>
</feature>
<dbReference type="Pfam" id="PF00196">
    <property type="entry name" value="GerE"/>
    <property type="match status" value="1"/>
</dbReference>
<dbReference type="InterPro" id="IPR000792">
    <property type="entry name" value="Tscrpt_reg_LuxR_C"/>
</dbReference>
<feature type="compositionally biased region" description="Low complexity" evidence="1">
    <location>
        <begin position="67"/>
        <end position="76"/>
    </location>
</feature>
<dbReference type="Pfam" id="PF17991">
    <property type="entry name" value="Thioredoxin_10"/>
    <property type="match status" value="1"/>
</dbReference>